<sequence>MAQPIDQVTRLREQRDRFIAFAFAGAEVLMELDSEFRITYSAGTAEHLLGVSSDRLVGLQIDALVAPGDRVTLQELMRRIQNAGRMERTRLHFLRKNEPFRGILSGITFPERPGTTFLTLSRAQRGDYTGRDGGGTKGDQAPTTIPEPIPQNGDEFARLAARRLEDAERFGEDVRMTLIDFDGASIKDRLDPEAVGQFIEGVESYLRAWSVGGNSVGVLENGKYGVIHDKNLQPEHVTSRISEIAALFDPAGEGIKVNASTLDLSADSLTPEDISKALVYTINRFVEEGGEDFAIRSIKDSYTEAINETLAKVNAFRQTLTSDNFVLVLQPIIDLKGWGVHHYEVLARMVQGDKLFLPARFIGFAEEFGVVNEFDLMVVRKSIFMLKESRKLQPRASIAVNLSGKSLSNDGFVQQLLLMLAENREILPRLMFEVTESAELKDLEAANRILQKLRSFGCKISIDDFGAGAAAFQYLKALQVDFVKIDGSYIRDAFNTRYGIPFLKAMAQLATDMGIQSIGEMVEDARTMWLLNDVGVHFGQGYFFGRPMPDVFNFRLAPLPDRSGLERTMVNRY</sequence>
<evidence type="ECO:0000313" key="5">
    <source>
        <dbReference type="Proteomes" id="UP000544872"/>
    </source>
</evidence>
<name>A0A7W9ZFI5_NOVIT</name>
<dbReference type="CDD" id="cd00130">
    <property type="entry name" value="PAS"/>
    <property type="match status" value="1"/>
</dbReference>
<dbReference type="InterPro" id="IPR000014">
    <property type="entry name" value="PAS"/>
</dbReference>
<evidence type="ECO:0000259" key="3">
    <source>
        <dbReference type="PROSITE" id="PS50883"/>
    </source>
</evidence>
<dbReference type="PANTHER" id="PTHR33121">
    <property type="entry name" value="CYCLIC DI-GMP PHOSPHODIESTERASE PDEF"/>
    <property type="match status" value="1"/>
</dbReference>
<accession>A0A7W9ZFI5</accession>
<feature type="region of interest" description="Disordered" evidence="1">
    <location>
        <begin position="125"/>
        <end position="152"/>
    </location>
</feature>
<dbReference type="RefSeq" id="WP_184263379.1">
    <property type="nucleotide sequence ID" value="NZ_JACIIX010000006.1"/>
</dbReference>
<dbReference type="PANTHER" id="PTHR33121:SF23">
    <property type="entry name" value="CYCLIC DI-GMP PHOSPHODIESTERASE PDEB"/>
    <property type="match status" value="1"/>
</dbReference>
<feature type="domain" description="EAL" evidence="3">
    <location>
        <begin position="309"/>
        <end position="561"/>
    </location>
</feature>
<dbReference type="EMBL" id="JACIIX010000006">
    <property type="protein sequence ID" value="MBB6210551.1"/>
    <property type="molecule type" value="Genomic_DNA"/>
</dbReference>
<dbReference type="PROSITE" id="PS50883">
    <property type="entry name" value="EAL"/>
    <property type="match status" value="1"/>
</dbReference>
<dbReference type="InterPro" id="IPR001633">
    <property type="entry name" value="EAL_dom"/>
</dbReference>
<dbReference type="PROSITE" id="PS50112">
    <property type="entry name" value="PAS"/>
    <property type="match status" value="1"/>
</dbReference>
<dbReference type="SUPFAM" id="SSF55785">
    <property type="entry name" value="PYP-like sensor domain (PAS domain)"/>
    <property type="match status" value="1"/>
</dbReference>
<dbReference type="SMART" id="SM00052">
    <property type="entry name" value="EAL"/>
    <property type="match status" value="1"/>
</dbReference>
<keyword evidence="5" id="KW-1185">Reference proteome</keyword>
<dbReference type="InterPro" id="IPR050706">
    <property type="entry name" value="Cyclic-di-GMP_PDE-like"/>
</dbReference>
<protein>
    <submittedName>
        <fullName evidence="4">EAL domain-containing protein (Putative c-di-GMP-specific phosphodiesterase class I)</fullName>
    </submittedName>
</protein>
<dbReference type="Gene3D" id="3.20.20.450">
    <property type="entry name" value="EAL domain"/>
    <property type="match status" value="1"/>
</dbReference>
<evidence type="ECO:0000313" key="4">
    <source>
        <dbReference type="EMBL" id="MBB6210551.1"/>
    </source>
</evidence>
<dbReference type="InterPro" id="IPR035965">
    <property type="entry name" value="PAS-like_dom_sf"/>
</dbReference>
<dbReference type="CDD" id="cd01948">
    <property type="entry name" value="EAL"/>
    <property type="match status" value="1"/>
</dbReference>
<dbReference type="SUPFAM" id="SSF141868">
    <property type="entry name" value="EAL domain-like"/>
    <property type="match status" value="1"/>
</dbReference>
<evidence type="ECO:0000256" key="1">
    <source>
        <dbReference type="SAM" id="MobiDB-lite"/>
    </source>
</evidence>
<dbReference type="Pfam" id="PF00563">
    <property type="entry name" value="EAL"/>
    <property type="match status" value="1"/>
</dbReference>
<proteinExistence type="predicted"/>
<gene>
    <name evidence="4" type="ORF">FHS48_001967</name>
</gene>
<dbReference type="AlphaFoldDB" id="A0A7W9ZFI5"/>
<organism evidence="4 5">
    <name type="scientific">Novispirillum itersonii</name>
    <name type="common">Aquaspirillum itersonii</name>
    <dbReference type="NCBI Taxonomy" id="189"/>
    <lineage>
        <taxon>Bacteria</taxon>
        <taxon>Pseudomonadati</taxon>
        <taxon>Pseudomonadota</taxon>
        <taxon>Alphaproteobacteria</taxon>
        <taxon>Rhodospirillales</taxon>
        <taxon>Novispirillaceae</taxon>
        <taxon>Novispirillum</taxon>
    </lineage>
</organism>
<dbReference type="Gene3D" id="3.30.450.20">
    <property type="entry name" value="PAS domain"/>
    <property type="match status" value="1"/>
</dbReference>
<evidence type="ECO:0000259" key="2">
    <source>
        <dbReference type="PROSITE" id="PS50112"/>
    </source>
</evidence>
<dbReference type="SMART" id="SM00091">
    <property type="entry name" value="PAS"/>
    <property type="match status" value="1"/>
</dbReference>
<dbReference type="GO" id="GO:0071111">
    <property type="term" value="F:cyclic-guanylate-specific phosphodiesterase activity"/>
    <property type="evidence" value="ECO:0007669"/>
    <property type="project" value="InterPro"/>
</dbReference>
<dbReference type="InterPro" id="IPR035919">
    <property type="entry name" value="EAL_sf"/>
</dbReference>
<comment type="caution">
    <text evidence="4">The sequence shown here is derived from an EMBL/GenBank/DDBJ whole genome shotgun (WGS) entry which is preliminary data.</text>
</comment>
<reference evidence="4 5" key="1">
    <citation type="submission" date="2020-08" db="EMBL/GenBank/DDBJ databases">
        <title>Genomic Encyclopedia of Type Strains, Phase IV (KMG-IV): sequencing the most valuable type-strain genomes for metagenomic binning, comparative biology and taxonomic classification.</title>
        <authorList>
            <person name="Goeker M."/>
        </authorList>
    </citation>
    <scope>NUCLEOTIDE SEQUENCE [LARGE SCALE GENOMIC DNA]</scope>
    <source>
        <strain evidence="4 5">DSM 11590</strain>
    </source>
</reference>
<dbReference type="Proteomes" id="UP000544872">
    <property type="component" value="Unassembled WGS sequence"/>
</dbReference>
<feature type="domain" description="PAS" evidence="2">
    <location>
        <begin position="29"/>
        <end position="84"/>
    </location>
</feature>